<dbReference type="OrthoDB" id="9806195at2"/>
<dbReference type="InterPro" id="IPR039261">
    <property type="entry name" value="FNR_nucleotide-bd"/>
</dbReference>
<dbReference type="Pfam" id="PF00111">
    <property type="entry name" value="Fer2"/>
    <property type="match status" value="1"/>
</dbReference>
<dbReference type="KEGG" id="ome:OLMES_0368"/>
<dbReference type="InterPro" id="IPR050415">
    <property type="entry name" value="MRET"/>
</dbReference>
<dbReference type="SUPFAM" id="SSF54292">
    <property type="entry name" value="2Fe-2S ferredoxin-like"/>
    <property type="match status" value="1"/>
</dbReference>
<reference evidence="6 7" key="1">
    <citation type="submission" date="2017-05" db="EMBL/GenBank/DDBJ databases">
        <title>Genomic insights into alkan degradation activity of Oleiphilus messinensis.</title>
        <authorList>
            <person name="Kozyavkin S.A."/>
            <person name="Slesarev A.I."/>
            <person name="Golyshin P.N."/>
            <person name="Korzhenkov A."/>
            <person name="Golyshina O.N."/>
            <person name="Toshchakov S.V."/>
        </authorList>
    </citation>
    <scope>NUCLEOTIDE SEQUENCE [LARGE SCALE GENOMIC DNA]</scope>
    <source>
        <strain evidence="6 7">ME102</strain>
    </source>
</reference>
<dbReference type="InterPro" id="IPR001433">
    <property type="entry name" value="OxRdtase_FAD/NAD-bd"/>
</dbReference>
<name>A0A1Y0I1Y6_9GAMM</name>
<dbReference type="GO" id="GO:0016491">
    <property type="term" value="F:oxidoreductase activity"/>
    <property type="evidence" value="ECO:0007669"/>
    <property type="project" value="UniProtKB-KW"/>
</dbReference>
<sequence>MEYKIEIRFVGHFYAREAESLSEAAERQGFRVPVSCRNGVCWLCDAQLSEGLVIDPSQSAEYIKQGTIRMCKAVAKSDCVIEAETIRAPGDYVVNDYACQVVSVELMGLDVYRVLLRIPAGKKLAFSPGQYLALQQEKGEEAYFSIASLPGQREIELHIQVPEGRESASSLLASLKQEPVVRVRLPFGKACLNALPEGPVLLIAAGTGFAQIKSIAEALFDASFSHSVDIYWGGRQASELYAQEIPKKWAEEHPNVRYFPVHKDVDDNDWSGHHDQLVEQILKNRDNLASCQVFASGSPGMVYTAMDGLLGEGLPEGQFYSDVLEYAPR</sequence>
<accession>A0A1Y0I1Y6</accession>
<keyword evidence="1" id="KW-0560">Oxidoreductase</keyword>
<dbReference type="GO" id="GO:0008218">
    <property type="term" value="P:bioluminescence"/>
    <property type="evidence" value="ECO:0007669"/>
    <property type="project" value="UniProtKB-KW"/>
</dbReference>
<evidence type="ECO:0000256" key="1">
    <source>
        <dbReference type="ARBA" id="ARBA00023002"/>
    </source>
</evidence>
<dbReference type="CDD" id="cd06189">
    <property type="entry name" value="flavin_oxioreductase"/>
    <property type="match status" value="1"/>
</dbReference>
<dbReference type="PANTHER" id="PTHR47354:SF7">
    <property type="entry name" value="NAD(P)H-FLAVIN REDUCTASE"/>
    <property type="match status" value="1"/>
</dbReference>
<dbReference type="Gene3D" id="3.10.20.30">
    <property type="match status" value="1"/>
</dbReference>
<dbReference type="Gene3D" id="2.40.30.10">
    <property type="entry name" value="Translation factors"/>
    <property type="match status" value="1"/>
</dbReference>
<dbReference type="CDD" id="cd00207">
    <property type="entry name" value="fer2"/>
    <property type="match status" value="1"/>
</dbReference>
<protein>
    <submittedName>
        <fullName evidence="6">CDP-6-deoxy-delta-3,4-glucoseen reductase</fullName>
    </submittedName>
</protein>
<dbReference type="PROSITE" id="PS51085">
    <property type="entry name" value="2FE2S_FER_2"/>
    <property type="match status" value="1"/>
</dbReference>
<feature type="domain" description="FAD-binding FR-type" evidence="5">
    <location>
        <begin position="94"/>
        <end position="193"/>
    </location>
</feature>
<proteinExistence type="inferred from homology"/>
<dbReference type="Pfam" id="PF00175">
    <property type="entry name" value="NAD_binding_1"/>
    <property type="match status" value="1"/>
</dbReference>
<dbReference type="InterPro" id="IPR001041">
    <property type="entry name" value="2Fe-2S_ferredoxin-type"/>
</dbReference>
<dbReference type="Gene3D" id="3.40.50.80">
    <property type="entry name" value="Nucleotide-binding domain of ferredoxin-NADP reductase (FNR) module"/>
    <property type="match status" value="1"/>
</dbReference>
<comment type="similarity">
    <text evidence="3">Belongs to the Fre/LuxG FAD/NAD(P) flavoprotein oxidoreductase family.</text>
</comment>
<dbReference type="PRINTS" id="PR00410">
    <property type="entry name" value="PHEHYDRXLASE"/>
</dbReference>
<dbReference type="SUPFAM" id="SSF63380">
    <property type="entry name" value="Riboflavin synthase domain-like"/>
    <property type="match status" value="1"/>
</dbReference>
<feature type="domain" description="2Fe-2S ferredoxin-type" evidence="4">
    <location>
        <begin position="3"/>
        <end position="87"/>
    </location>
</feature>
<dbReference type="Proteomes" id="UP000196027">
    <property type="component" value="Chromosome"/>
</dbReference>
<dbReference type="InterPro" id="IPR017927">
    <property type="entry name" value="FAD-bd_FR_type"/>
</dbReference>
<dbReference type="EMBL" id="CP021425">
    <property type="protein sequence ID" value="ARU54472.1"/>
    <property type="molecule type" value="Genomic_DNA"/>
</dbReference>
<evidence type="ECO:0000259" key="4">
    <source>
        <dbReference type="PROSITE" id="PS51085"/>
    </source>
</evidence>
<dbReference type="RefSeq" id="WP_087459669.1">
    <property type="nucleotide sequence ID" value="NZ_CP021425.1"/>
</dbReference>
<keyword evidence="7" id="KW-1185">Reference proteome</keyword>
<evidence type="ECO:0000256" key="2">
    <source>
        <dbReference type="ARBA" id="ARBA00023223"/>
    </source>
</evidence>
<dbReference type="AlphaFoldDB" id="A0A1Y0I1Y6"/>
<dbReference type="PANTHER" id="PTHR47354">
    <property type="entry name" value="NADH OXIDOREDUCTASE HCR"/>
    <property type="match status" value="1"/>
</dbReference>
<evidence type="ECO:0000313" key="6">
    <source>
        <dbReference type="EMBL" id="ARU54472.1"/>
    </source>
</evidence>
<evidence type="ECO:0000256" key="3">
    <source>
        <dbReference type="ARBA" id="ARBA00038177"/>
    </source>
</evidence>
<keyword evidence="2" id="KW-0455">Luminescence</keyword>
<gene>
    <name evidence="6" type="ORF">OLMES_0368</name>
</gene>
<dbReference type="SUPFAM" id="SSF52343">
    <property type="entry name" value="Ferredoxin reductase-like, C-terminal NADP-linked domain"/>
    <property type="match status" value="1"/>
</dbReference>
<organism evidence="6 7">
    <name type="scientific">Oleiphilus messinensis</name>
    <dbReference type="NCBI Taxonomy" id="141451"/>
    <lineage>
        <taxon>Bacteria</taxon>
        <taxon>Pseudomonadati</taxon>
        <taxon>Pseudomonadota</taxon>
        <taxon>Gammaproteobacteria</taxon>
        <taxon>Oceanospirillales</taxon>
        <taxon>Oleiphilaceae</taxon>
        <taxon>Oleiphilus</taxon>
    </lineage>
</organism>
<dbReference type="GO" id="GO:0051536">
    <property type="term" value="F:iron-sulfur cluster binding"/>
    <property type="evidence" value="ECO:0007669"/>
    <property type="project" value="InterPro"/>
</dbReference>
<evidence type="ECO:0000313" key="7">
    <source>
        <dbReference type="Proteomes" id="UP000196027"/>
    </source>
</evidence>
<dbReference type="PROSITE" id="PS51384">
    <property type="entry name" value="FAD_FR"/>
    <property type="match status" value="1"/>
</dbReference>
<evidence type="ECO:0000259" key="5">
    <source>
        <dbReference type="PROSITE" id="PS51384"/>
    </source>
</evidence>
<dbReference type="InterPro" id="IPR036010">
    <property type="entry name" value="2Fe-2S_ferredoxin-like_sf"/>
</dbReference>
<dbReference type="InterPro" id="IPR012675">
    <property type="entry name" value="Beta-grasp_dom_sf"/>
</dbReference>
<dbReference type="InterPro" id="IPR017938">
    <property type="entry name" value="Riboflavin_synthase-like_b-brl"/>
</dbReference>